<feature type="region of interest" description="Disordered" evidence="6">
    <location>
        <begin position="208"/>
        <end position="305"/>
    </location>
</feature>
<protein>
    <submittedName>
        <fullName evidence="8">Similar to E3 ubiquitin-protein ligase CCNB1IP1 acc. no. Q9NPC3</fullName>
    </submittedName>
</protein>
<accession>U4L4U5</accession>
<dbReference type="Gene3D" id="3.30.40.10">
    <property type="entry name" value="Zinc/RING finger domain, C3HC4 (zinc finger)"/>
    <property type="match status" value="1"/>
</dbReference>
<keyword evidence="9" id="KW-1185">Reference proteome</keyword>
<keyword evidence="1" id="KW-0479">Metal-binding</keyword>
<dbReference type="STRING" id="1076935.U4L4U5"/>
<dbReference type="GO" id="GO:0008270">
    <property type="term" value="F:zinc ion binding"/>
    <property type="evidence" value="ECO:0007669"/>
    <property type="project" value="UniProtKB-KW"/>
</dbReference>
<feature type="coiled-coil region" evidence="5">
    <location>
        <begin position="125"/>
        <end position="159"/>
    </location>
</feature>
<dbReference type="eggNOG" id="ENOG502RMFV">
    <property type="taxonomic scope" value="Eukaryota"/>
</dbReference>
<dbReference type="Proteomes" id="UP000018144">
    <property type="component" value="Unassembled WGS sequence"/>
</dbReference>
<dbReference type="EMBL" id="HF935349">
    <property type="protein sequence ID" value="CCX07328.1"/>
    <property type="molecule type" value="Genomic_DNA"/>
</dbReference>
<name>U4L4U5_PYROM</name>
<dbReference type="PANTHER" id="PTHR14305:SF0">
    <property type="entry name" value="E3 UBIQUITIN-PROTEIN LIGASE CCNB1IP1"/>
    <property type="match status" value="1"/>
</dbReference>
<proteinExistence type="predicted"/>
<evidence type="ECO:0000313" key="8">
    <source>
        <dbReference type="EMBL" id="CCX07328.1"/>
    </source>
</evidence>
<keyword evidence="3" id="KW-0862">Zinc</keyword>
<keyword evidence="2 4" id="KW-0863">Zinc-finger</keyword>
<dbReference type="PROSITE" id="PS50089">
    <property type="entry name" value="ZF_RING_2"/>
    <property type="match status" value="1"/>
</dbReference>
<gene>
    <name evidence="8" type="ORF">PCON_06917</name>
</gene>
<reference evidence="8 9" key="1">
    <citation type="journal article" date="2013" name="PLoS Genet.">
        <title>The genome and development-dependent transcriptomes of Pyronema confluens: a window into fungal evolution.</title>
        <authorList>
            <person name="Traeger S."/>
            <person name="Altegoer F."/>
            <person name="Freitag M."/>
            <person name="Gabaldon T."/>
            <person name="Kempken F."/>
            <person name="Kumar A."/>
            <person name="Marcet-Houben M."/>
            <person name="Poggeler S."/>
            <person name="Stajich J.E."/>
            <person name="Nowrousian M."/>
        </authorList>
    </citation>
    <scope>NUCLEOTIDE SEQUENCE [LARGE SCALE GENOMIC DNA]</scope>
    <source>
        <strain evidence="9">CBS 100304</strain>
        <tissue evidence="8">Vegetative mycelium</tissue>
    </source>
</reference>
<dbReference type="GO" id="GO:0007131">
    <property type="term" value="P:reciprocal meiotic recombination"/>
    <property type="evidence" value="ECO:0007669"/>
    <property type="project" value="InterPro"/>
</dbReference>
<dbReference type="InterPro" id="IPR013083">
    <property type="entry name" value="Znf_RING/FYVE/PHD"/>
</dbReference>
<feature type="domain" description="RING-type" evidence="7">
    <location>
        <begin position="13"/>
        <end position="55"/>
    </location>
</feature>
<dbReference type="PROSITE" id="PS00518">
    <property type="entry name" value="ZF_RING_1"/>
    <property type="match status" value="1"/>
</dbReference>
<feature type="compositionally biased region" description="Low complexity" evidence="6">
    <location>
        <begin position="265"/>
        <end position="274"/>
    </location>
</feature>
<dbReference type="InterPro" id="IPR017907">
    <property type="entry name" value="Znf_RING_CS"/>
</dbReference>
<dbReference type="InterPro" id="IPR042448">
    <property type="entry name" value="CCNB1IP1"/>
</dbReference>
<keyword evidence="5" id="KW-0175">Coiled coil</keyword>
<dbReference type="GO" id="GO:0061630">
    <property type="term" value="F:ubiquitin protein ligase activity"/>
    <property type="evidence" value="ECO:0007669"/>
    <property type="project" value="InterPro"/>
</dbReference>
<dbReference type="PANTHER" id="PTHR14305">
    <property type="entry name" value="E3 UBIQUITIN-PROTEIN LIGASE CCNB1IP1"/>
    <property type="match status" value="1"/>
</dbReference>
<evidence type="ECO:0000256" key="2">
    <source>
        <dbReference type="ARBA" id="ARBA00022771"/>
    </source>
</evidence>
<evidence type="ECO:0000256" key="6">
    <source>
        <dbReference type="SAM" id="MobiDB-lite"/>
    </source>
</evidence>
<evidence type="ECO:0000313" key="9">
    <source>
        <dbReference type="Proteomes" id="UP000018144"/>
    </source>
</evidence>
<dbReference type="InterPro" id="IPR001841">
    <property type="entry name" value="Znf_RING"/>
</dbReference>
<dbReference type="GO" id="GO:0000795">
    <property type="term" value="C:synaptonemal complex"/>
    <property type="evidence" value="ECO:0007669"/>
    <property type="project" value="InterPro"/>
</dbReference>
<organism evidence="8 9">
    <name type="scientific">Pyronema omphalodes (strain CBS 100304)</name>
    <name type="common">Pyronema confluens</name>
    <dbReference type="NCBI Taxonomy" id="1076935"/>
    <lineage>
        <taxon>Eukaryota</taxon>
        <taxon>Fungi</taxon>
        <taxon>Dikarya</taxon>
        <taxon>Ascomycota</taxon>
        <taxon>Pezizomycotina</taxon>
        <taxon>Pezizomycetes</taxon>
        <taxon>Pezizales</taxon>
        <taxon>Pyronemataceae</taxon>
        <taxon>Pyronema</taxon>
    </lineage>
</organism>
<evidence type="ECO:0000256" key="3">
    <source>
        <dbReference type="ARBA" id="ARBA00022833"/>
    </source>
</evidence>
<dbReference type="OMA" id="TYASHIQ"/>
<dbReference type="OrthoDB" id="441210at2759"/>
<evidence type="ECO:0000256" key="5">
    <source>
        <dbReference type="SAM" id="Coils"/>
    </source>
</evidence>
<dbReference type="Pfam" id="PF14634">
    <property type="entry name" value="zf-RING_5"/>
    <property type="match status" value="1"/>
</dbReference>
<dbReference type="AlphaFoldDB" id="U4L4U5"/>
<evidence type="ECO:0000259" key="7">
    <source>
        <dbReference type="PROSITE" id="PS50089"/>
    </source>
</evidence>
<sequence length="305" mass="34257">MDGFNLRCNNLRCRRILDVRAVVTTCSHVFCEHCAENLQLTNPPPGRSRQCPACQASLTAPDDAVITNLSPSEDYRTSLLSGLAPSVIMEICQRGLAFWNYQVTQEVVYQETIAKGLTDKCIALSNDLDKVINDANMEIARLQEKVATLKLSEDDLKKKNHELMENWREKGRKLAQTQELYDKLKRRTLMTQVGQGAVENLERAFGPQQPIHDLSGEEMGGFNAPRSHQQSVRRHKNVDSRPDFMMKGAQVGNINGSRHGRERTGSSSSNGSSNAPPRFVQPPTPNIYAQQQHGYPDTDYTLWSE</sequence>
<evidence type="ECO:0000256" key="4">
    <source>
        <dbReference type="PROSITE-ProRule" id="PRU00175"/>
    </source>
</evidence>
<evidence type="ECO:0000256" key="1">
    <source>
        <dbReference type="ARBA" id="ARBA00022723"/>
    </source>
</evidence>
<dbReference type="SUPFAM" id="SSF57850">
    <property type="entry name" value="RING/U-box"/>
    <property type="match status" value="1"/>
</dbReference>